<dbReference type="EMBL" id="JASSZA010000004">
    <property type="protein sequence ID" value="KAK2114783.1"/>
    <property type="molecule type" value="Genomic_DNA"/>
</dbReference>
<proteinExistence type="predicted"/>
<dbReference type="Proteomes" id="UP001266305">
    <property type="component" value="Unassembled WGS sequence"/>
</dbReference>
<evidence type="ECO:0000313" key="2">
    <source>
        <dbReference type="EMBL" id="KAK2114783.1"/>
    </source>
</evidence>
<accession>A0ABQ9VZF7</accession>
<gene>
    <name evidence="2" type="ORF">P7K49_009049</name>
</gene>
<keyword evidence="3" id="KW-1185">Reference proteome</keyword>
<comment type="caution">
    <text evidence="2">The sequence shown here is derived from an EMBL/GenBank/DDBJ whole genome shotgun (WGS) entry which is preliminary data.</text>
</comment>
<reference evidence="2 3" key="1">
    <citation type="submission" date="2023-05" db="EMBL/GenBank/DDBJ databases">
        <title>B98-5 Cell Line De Novo Hybrid Assembly: An Optical Mapping Approach.</title>
        <authorList>
            <person name="Kananen K."/>
            <person name="Auerbach J.A."/>
            <person name="Kautto E."/>
            <person name="Blachly J.S."/>
        </authorList>
    </citation>
    <scope>NUCLEOTIDE SEQUENCE [LARGE SCALE GENOMIC DNA]</scope>
    <source>
        <strain evidence="2">B95-8</strain>
        <tissue evidence="2">Cell line</tissue>
    </source>
</reference>
<feature type="non-terminal residue" evidence="2">
    <location>
        <position position="173"/>
    </location>
</feature>
<protein>
    <submittedName>
        <fullName evidence="2">Uncharacterized protein</fullName>
    </submittedName>
</protein>
<evidence type="ECO:0000313" key="3">
    <source>
        <dbReference type="Proteomes" id="UP001266305"/>
    </source>
</evidence>
<organism evidence="2 3">
    <name type="scientific">Saguinus oedipus</name>
    <name type="common">Cotton-top tamarin</name>
    <name type="synonym">Oedipomidas oedipus</name>
    <dbReference type="NCBI Taxonomy" id="9490"/>
    <lineage>
        <taxon>Eukaryota</taxon>
        <taxon>Metazoa</taxon>
        <taxon>Chordata</taxon>
        <taxon>Craniata</taxon>
        <taxon>Vertebrata</taxon>
        <taxon>Euteleostomi</taxon>
        <taxon>Mammalia</taxon>
        <taxon>Eutheria</taxon>
        <taxon>Euarchontoglires</taxon>
        <taxon>Primates</taxon>
        <taxon>Haplorrhini</taxon>
        <taxon>Platyrrhini</taxon>
        <taxon>Cebidae</taxon>
        <taxon>Callitrichinae</taxon>
        <taxon>Saguinus</taxon>
    </lineage>
</organism>
<evidence type="ECO:0000256" key="1">
    <source>
        <dbReference type="SAM" id="MobiDB-lite"/>
    </source>
</evidence>
<feature type="region of interest" description="Disordered" evidence="1">
    <location>
        <begin position="1"/>
        <end position="52"/>
    </location>
</feature>
<name>A0ABQ9VZF7_SAGOE</name>
<sequence length="173" mass="19056">MNRSCASDSPDAGSRNMSPTLRQGREGAGPHCKTRPLRRRNENQRGVCAQEQAGSTHTLELLNATEGRDLRASMSNSGRRTRCCVRTHCFPALDLGKQPLFSSPPSPPLHTESHRLLFESISHHFWRCLHLRVGVRPLLATLQTAANPKAVGVYGDNDNCTPGLPDRPKIVQS</sequence>